<dbReference type="SUPFAM" id="SSF52172">
    <property type="entry name" value="CheY-like"/>
    <property type="match status" value="1"/>
</dbReference>
<comment type="caution">
    <text evidence="3">Lacks conserved residue(s) required for the propagation of feature annotation.</text>
</comment>
<dbReference type="SUPFAM" id="SSF109604">
    <property type="entry name" value="HD-domain/PDEase-like"/>
    <property type="match status" value="1"/>
</dbReference>
<dbReference type="Gene3D" id="1.10.3210.10">
    <property type="entry name" value="Hypothetical protein af1432"/>
    <property type="match status" value="1"/>
</dbReference>
<gene>
    <name evidence="6" type="ORF">MKC95_06735</name>
</gene>
<evidence type="ECO:0000256" key="3">
    <source>
        <dbReference type="PROSITE-ProRule" id="PRU00169"/>
    </source>
</evidence>
<sequence>MISADNSPANIKQAYDFGAFDYISRPFDPAIVQHRIANTMLLYARQHYLEEIIAQQYQSQEKNNKLMISILSHIVEFRNGESGSHIRHVHTITRLLLETLVHQSTPYMLTDTDIDIISTASALHDIGKIAIPDAILNKPEQLTAEEFRVMKTHTEIGAEMLMELPAEQRESELVKVAIEICRWHHERYDGSGYPDGLKGEEIPIAAQVVALADVYDALTSERCYKKAYSHTKALHMIVNGECGVFNPTLIQGLIDISNTLASNLTYNQPDSYNVQGAVKI</sequence>
<comment type="caution">
    <text evidence="6">The sequence shown here is derived from an EMBL/GenBank/DDBJ whole genome shotgun (WGS) entry which is preliminary data.</text>
</comment>
<dbReference type="InterPro" id="IPR037522">
    <property type="entry name" value="HD_GYP_dom"/>
</dbReference>
<dbReference type="InterPro" id="IPR001789">
    <property type="entry name" value="Sig_transdc_resp-reg_receiver"/>
</dbReference>
<dbReference type="InterPro" id="IPR011006">
    <property type="entry name" value="CheY-like_superfamily"/>
</dbReference>
<feature type="domain" description="HD-GYP" evidence="5">
    <location>
        <begin position="60"/>
        <end position="269"/>
    </location>
</feature>
<dbReference type="Pfam" id="PF13487">
    <property type="entry name" value="HD_5"/>
    <property type="match status" value="1"/>
</dbReference>
<evidence type="ECO:0000259" key="5">
    <source>
        <dbReference type="PROSITE" id="PS51832"/>
    </source>
</evidence>
<dbReference type="RefSeq" id="WP_008817015.1">
    <property type="nucleotide sequence ID" value="NZ_AP025565.1"/>
</dbReference>
<feature type="domain" description="Response regulatory" evidence="4">
    <location>
        <begin position="1"/>
        <end position="40"/>
    </location>
</feature>
<evidence type="ECO:0000259" key="4">
    <source>
        <dbReference type="PROSITE" id="PS50110"/>
    </source>
</evidence>
<evidence type="ECO:0000313" key="6">
    <source>
        <dbReference type="EMBL" id="MCR0232460.1"/>
    </source>
</evidence>
<name>A0AAP2UMD1_CLOIN</name>
<dbReference type="PROSITE" id="PS51832">
    <property type="entry name" value="HD_GYP"/>
    <property type="match status" value="1"/>
</dbReference>
<dbReference type="AlphaFoldDB" id="A0AAP2UMD1"/>
<accession>A0AAP2UMD1</accession>
<evidence type="ECO:0000256" key="1">
    <source>
        <dbReference type="ARBA" id="ARBA00018672"/>
    </source>
</evidence>
<dbReference type="Proteomes" id="UP001203972">
    <property type="component" value="Unassembled WGS sequence"/>
</dbReference>
<dbReference type="PANTHER" id="PTHR45228">
    <property type="entry name" value="CYCLIC DI-GMP PHOSPHODIESTERASE TM_0186-RELATED"/>
    <property type="match status" value="1"/>
</dbReference>
<dbReference type="SMART" id="SM00471">
    <property type="entry name" value="HDc"/>
    <property type="match status" value="1"/>
</dbReference>
<organism evidence="6 7">
    <name type="scientific">Clostridium innocuum</name>
    <dbReference type="NCBI Taxonomy" id="1522"/>
    <lineage>
        <taxon>Bacteria</taxon>
        <taxon>Bacillati</taxon>
        <taxon>Bacillota</taxon>
        <taxon>Clostridia</taxon>
        <taxon>Eubacteriales</taxon>
        <taxon>Clostridiaceae</taxon>
        <taxon>Clostridium</taxon>
    </lineage>
</organism>
<dbReference type="InterPro" id="IPR003607">
    <property type="entry name" value="HD/PDEase_dom"/>
</dbReference>
<comment type="function">
    <text evidence="2">May play the central regulatory role in sporulation. It may be an element of the effector pathway responsible for the activation of sporulation genes in response to nutritional stress. Spo0A may act in concert with spo0H (a sigma factor) to control the expression of some genes that are critical to the sporulation process.</text>
</comment>
<reference evidence="6" key="1">
    <citation type="journal article" date="2022" name="Clin. Infect. Dis.">
        <title>Association between Clostridium innocuum and antibiotic-associated diarrhea in adults and children: A cross-sectional study and comparative genomics analysis.</title>
        <authorList>
            <person name="Cherny K.E."/>
            <person name="Muscat E.B."/>
            <person name="Balaji A."/>
            <person name="Mukherjee J."/>
            <person name="Ozer E.A."/>
            <person name="Angarone M.P."/>
            <person name="Hauser A.R."/>
            <person name="Sichel J.S."/>
            <person name="Amponsah E."/>
            <person name="Kociolek L.K."/>
        </authorList>
    </citation>
    <scope>NUCLEOTIDE SEQUENCE</scope>
    <source>
        <strain evidence="6">NU1-AC-029v</strain>
    </source>
</reference>
<evidence type="ECO:0000313" key="7">
    <source>
        <dbReference type="Proteomes" id="UP001203972"/>
    </source>
</evidence>
<dbReference type="EMBL" id="JAKTMA010000009">
    <property type="protein sequence ID" value="MCR0232460.1"/>
    <property type="molecule type" value="Genomic_DNA"/>
</dbReference>
<dbReference type="CDD" id="cd00077">
    <property type="entry name" value="HDc"/>
    <property type="match status" value="1"/>
</dbReference>
<evidence type="ECO:0000256" key="2">
    <source>
        <dbReference type="ARBA" id="ARBA00024867"/>
    </source>
</evidence>
<dbReference type="InterPro" id="IPR052020">
    <property type="entry name" value="Cyclic_di-GMP/3'3'-cGAMP_PDE"/>
</dbReference>
<dbReference type="GO" id="GO:0000160">
    <property type="term" value="P:phosphorelay signal transduction system"/>
    <property type="evidence" value="ECO:0007669"/>
    <property type="project" value="InterPro"/>
</dbReference>
<proteinExistence type="predicted"/>
<dbReference type="PROSITE" id="PS50110">
    <property type="entry name" value="RESPONSE_REGULATORY"/>
    <property type="match status" value="1"/>
</dbReference>
<protein>
    <recommendedName>
        <fullName evidence="1">Stage 0 sporulation protein A homolog</fullName>
    </recommendedName>
</protein>